<reference evidence="1 2" key="1">
    <citation type="submission" date="2017-03" db="EMBL/GenBank/DDBJ databases">
        <authorList>
            <person name="Afonso C.L."/>
            <person name="Miller P.J."/>
            <person name="Scott M.A."/>
            <person name="Spackman E."/>
            <person name="Goraichik I."/>
            <person name="Dimitrov K.M."/>
            <person name="Suarez D.L."/>
            <person name="Swayne D.E."/>
        </authorList>
    </citation>
    <scope>NUCLEOTIDE SEQUENCE [LARGE SCALE GENOMIC DNA]</scope>
    <source>
        <strain evidence="1 2">CECT 7691</strain>
    </source>
</reference>
<dbReference type="AlphaFoldDB" id="A0A1Y5TF68"/>
<dbReference type="InParanoid" id="A0A1Y5TF68"/>
<accession>A0A1Y5TF68</accession>
<dbReference type="EMBL" id="FWFR01000002">
    <property type="protein sequence ID" value="SLN62535.1"/>
    <property type="molecule type" value="Genomic_DNA"/>
</dbReference>
<dbReference type="GO" id="GO:0019684">
    <property type="term" value="P:photosynthesis, light reaction"/>
    <property type="evidence" value="ECO:0007669"/>
    <property type="project" value="InterPro"/>
</dbReference>
<evidence type="ECO:0000313" key="1">
    <source>
        <dbReference type="EMBL" id="SLN62535.1"/>
    </source>
</evidence>
<dbReference type="InterPro" id="IPR011033">
    <property type="entry name" value="PRC_barrel-like_sf"/>
</dbReference>
<dbReference type="Proteomes" id="UP000193200">
    <property type="component" value="Unassembled WGS sequence"/>
</dbReference>
<dbReference type="SUPFAM" id="SSF50346">
    <property type="entry name" value="PRC-barrel domain"/>
    <property type="match status" value="2"/>
</dbReference>
<dbReference type="InterPro" id="IPR014747">
    <property type="entry name" value="Bac_photo_RC_H_C"/>
</dbReference>
<proteinExistence type="predicted"/>
<organism evidence="1 2">
    <name type="scientific">Oceanibacterium hippocampi</name>
    <dbReference type="NCBI Taxonomy" id="745714"/>
    <lineage>
        <taxon>Bacteria</taxon>
        <taxon>Pseudomonadati</taxon>
        <taxon>Pseudomonadota</taxon>
        <taxon>Alphaproteobacteria</taxon>
        <taxon>Sneathiellales</taxon>
        <taxon>Sneathiellaceae</taxon>
        <taxon>Oceanibacterium</taxon>
    </lineage>
</organism>
<dbReference type="GO" id="GO:0030077">
    <property type="term" value="C:plasma membrane light-harvesting complex"/>
    <property type="evidence" value="ECO:0007669"/>
    <property type="project" value="InterPro"/>
</dbReference>
<dbReference type="OrthoDB" id="7274881at2"/>
<evidence type="ECO:0000313" key="2">
    <source>
        <dbReference type="Proteomes" id="UP000193200"/>
    </source>
</evidence>
<dbReference type="RefSeq" id="WP_139839700.1">
    <property type="nucleotide sequence ID" value="NZ_FWFR01000002.1"/>
</dbReference>
<gene>
    <name evidence="1" type="ORF">OCH7691_02772</name>
</gene>
<protein>
    <recommendedName>
        <fullName evidence="3">PRC-barrel domain protein</fullName>
    </recommendedName>
</protein>
<keyword evidence="2" id="KW-1185">Reference proteome</keyword>
<dbReference type="Gene3D" id="3.90.50.10">
    <property type="entry name" value="Photosynthetic Reaction Center, subunit H, domain 2"/>
    <property type="match status" value="2"/>
</dbReference>
<sequence length="256" mass="29119">MLQSMKELQGYRIQASDGDVGKANDFFFDDRVWTVRYMVVDTGWLFGRKVLVAPDAVNDVNIVDEKFVVGLSKKAIEEGPGVSTDLPVSRQEEINLRRHYNWPYYWEAYPAGVMAAPLVPPLQPVRAIPEERNAAGESEAEIAEGHDSHLRSANEVEGYHIEALDGEIGHVEDFLVDDETWVVRYMVIDTRNWLPGRKVIVAPVWAKAIDWSAKIVQVDLERQAIKESPEFTGHSEIGPEFEKSLESHYDRPLMWP</sequence>
<name>A0A1Y5TF68_9PROT</name>
<evidence type="ECO:0008006" key="3">
    <source>
        <dbReference type="Google" id="ProtNLM"/>
    </source>
</evidence>